<evidence type="ECO:0000256" key="2">
    <source>
        <dbReference type="SAM" id="Phobius"/>
    </source>
</evidence>
<dbReference type="InterPro" id="IPR021838">
    <property type="entry name" value="DUF3431"/>
</dbReference>
<keyword evidence="2" id="KW-0812">Transmembrane</keyword>
<dbReference type="STRING" id="5098.A0A507R0E1"/>
<accession>A0A507R0E1</accession>
<feature type="coiled-coil region" evidence="1">
    <location>
        <begin position="320"/>
        <end position="347"/>
    </location>
</feature>
<dbReference type="AlphaFoldDB" id="A0A507R0E1"/>
<evidence type="ECO:0000313" key="3">
    <source>
        <dbReference type="EMBL" id="TQB73801.1"/>
    </source>
</evidence>
<reference evidence="3 4" key="1">
    <citation type="submission" date="2019-06" db="EMBL/GenBank/DDBJ databases">
        <title>Wine fermentation using esterase from Monascus purpureus.</title>
        <authorList>
            <person name="Geng C."/>
            <person name="Zhang Y."/>
        </authorList>
    </citation>
    <scope>NUCLEOTIDE SEQUENCE [LARGE SCALE GENOMIC DNA]</scope>
    <source>
        <strain evidence="3">HQ1</strain>
    </source>
</reference>
<sequence length="412" mass="47387">MTHLRHKASILGFAFTYLFLYLIFRLSSQWHDSATIVRMGDSIVAPSPMPSRAVWNISNVGMRPRPHSPRPQYAPGLPKLPGSAYSKIIVVARTREEDTSWMARELPDWQTAIYVADDPTAPLHPPKNKGHEVMVYLTYIIDHYDNLPDIIAFIHSHQFAWHIDELFGGDAVVMLQRLNPARVIREGYTNLRCIWNPGCPDWMHPGAREEDESKQEETIFAHTWGELFPNEPVPDVLAQPCCAQFAVSRERILAIPKSRFIFYRDWVLKTDLSDYISGRIWEYLWHVVFSGQYTVCPKEHVCYCDGYGACFGGEKEYDAFRGLGFQKQDLERELQEWQAQTQSIELARMDESIDVSELYDVPAPGRDVEIAHEIAEKEKAMQKMIDEAVARGNDPRLRALEVGREWKEGDGF</sequence>
<keyword evidence="1" id="KW-0175">Coiled coil</keyword>
<keyword evidence="4" id="KW-1185">Reference proteome</keyword>
<gene>
    <name evidence="3" type="ORF">MPDQ_005448</name>
</gene>
<keyword evidence="2" id="KW-0472">Membrane</keyword>
<organism evidence="3 4">
    <name type="scientific">Monascus purpureus</name>
    <name type="common">Red mold</name>
    <name type="synonym">Monascus anka</name>
    <dbReference type="NCBI Taxonomy" id="5098"/>
    <lineage>
        <taxon>Eukaryota</taxon>
        <taxon>Fungi</taxon>
        <taxon>Dikarya</taxon>
        <taxon>Ascomycota</taxon>
        <taxon>Pezizomycotina</taxon>
        <taxon>Eurotiomycetes</taxon>
        <taxon>Eurotiomycetidae</taxon>
        <taxon>Eurotiales</taxon>
        <taxon>Aspergillaceae</taxon>
        <taxon>Monascus</taxon>
    </lineage>
</organism>
<comment type="caution">
    <text evidence="3">The sequence shown here is derived from an EMBL/GenBank/DDBJ whole genome shotgun (WGS) entry which is preliminary data.</text>
</comment>
<name>A0A507R0E1_MONPU</name>
<dbReference type="Proteomes" id="UP000319663">
    <property type="component" value="Unassembled WGS sequence"/>
</dbReference>
<dbReference type="Pfam" id="PF11913">
    <property type="entry name" value="DUF3431"/>
    <property type="match status" value="1"/>
</dbReference>
<dbReference type="PANTHER" id="PTHR37490">
    <property type="entry name" value="EXPRESSED PROTEIN"/>
    <property type="match status" value="1"/>
</dbReference>
<keyword evidence="2" id="KW-1133">Transmembrane helix</keyword>
<feature type="transmembrane region" description="Helical" evidence="2">
    <location>
        <begin position="6"/>
        <end position="24"/>
    </location>
</feature>
<evidence type="ECO:0000313" key="4">
    <source>
        <dbReference type="Proteomes" id="UP000319663"/>
    </source>
</evidence>
<protein>
    <submittedName>
        <fullName evidence="3">Uncharacterized protein</fullName>
    </submittedName>
</protein>
<evidence type="ECO:0000256" key="1">
    <source>
        <dbReference type="SAM" id="Coils"/>
    </source>
</evidence>
<dbReference type="EMBL" id="VIFY01000039">
    <property type="protein sequence ID" value="TQB73801.1"/>
    <property type="molecule type" value="Genomic_DNA"/>
</dbReference>
<proteinExistence type="predicted"/>
<dbReference type="PANTHER" id="PTHR37490:SF3">
    <property type="entry name" value="DUF3431 DOMAIN CONTAINING PROTEIN"/>
    <property type="match status" value="1"/>
</dbReference>
<dbReference type="OrthoDB" id="426718at2759"/>